<evidence type="ECO:0000256" key="1">
    <source>
        <dbReference type="SAM" id="MobiDB-lite"/>
    </source>
</evidence>
<sequence>MKKQLFVFSAIVLANVLIATQAQAETVSNGSISLTDGSGQVTPPLDPTDPTNPNPTSPIDPADPNNNGTGNVGPLSIDYVSNFAFGEHKISGSDMTFYAKNTDPYVQVTDTRGTGAGWTVQASISDFVSASKTSTLKGAQLTLKNPEVKSASQATTSEAPTGTTTLAFNASKQTVAISVKGAGKGTWLTTFPAESGKTENTNAVLSVPAGSPEANTTYTATINWELLDAPK</sequence>
<keyword evidence="2" id="KW-0732">Signal</keyword>
<feature type="compositionally biased region" description="Polar residues" evidence="1">
    <location>
        <begin position="31"/>
        <end position="41"/>
    </location>
</feature>
<reference evidence="5" key="1">
    <citation type="submission" date="2016-09" db="EMBL/GenBank/DDBJ databases">
        <authorList>
            <person name="Gulvik C.A."/>
        </authorList>
    </citation>
    <scope>NUCLEOTIDE SEQUENCE [LARGE SCALE GENOMIC DNA]</scope>
    <source>
        <strain evidence="5">LMG 26676</strain>
    </source>
</reference>
<feature type="domain" description="WxL" evidence="3">
    <location>
        <begin position="23"/>
        <end position="230"/>
    </location>
</feature>
<accession>A0A1E5HC39</accession>
<proteinExistence type="predicted"/>
<keyword evidence="5" id="KW-1185">Reference proteome</keyword>
<dbReference type="EMBL" id="MIKC01000014">
    <property type="protein sequence ID" value="OEG22521.1"/>
    <property type="molecule type" value="Genomic_DNA"/>
</dbReference>
<dbReference type="InterPro" id="IPR027994">
    <property type="entry name" value="WxL_dom"/>
</dbReference>
<evidence type="ECO:0000313" key="4">
    <source>
        <dbReference type="EMBL" id="OEG22521.1"/>
    </source>
</evidence>
<feature type="compositionally biased region" description="Pro residues" evidence="1">
    <location>
        <begin position="44"/>
        <end position="58"/>
    </location>
</feature>
<evidence type="ECO:0000256" key="2">
    <source>
        <dbReference type="SAM" id="SignalP"/>
    </source>
</evidence>
<feature type="signal peptide" evidence="2">
    <location>
        <begin position="1"/>
        <end position="24"/>
    </location>
</feature>
<dbReference type="STRING" id="1131292.BCR24_15030"/>
<evidence type="ECO:0000259" key="3">
    <source>
        <dbReference type="Pfam" id="PF13731"/>
    </source>
</evidence>
<dbReference type="OrthoDB" id="2356942at2"/>
<organism evidence="4 5">
    <name type="scientific">Enterococcus ureilyticus</name>
    <dbReference type="NCBI Taxonomy" id="1131292"/>
    <lineage>
        <taxon>Bacteria</taxon>
        <taxon>Bacillati</taxon>
        <taxon>Bacillota</taxon>
        <taxon>Bacilli</taxon>
        <taxon>Lactobacillales</taxon>
        <taxon>Enterococcaceae</taxon>
        <taxon>Enterococcus</taxon>
    </lineage>
</organism>
<dbReference type="Pfam" id="PF13731">
    <property type="entry name" value="WxL"/>
    <property type="match status" value="1"/>
</dbReference>
<comment type="caution">
    <text evidence="4">The sequence shown here is derived from an EMBL/GenBank/DDBJ whole genome shotgun (WGS) entry which is preliminary data.</text>
</comment>
<name>A0A1E5HC39_9ENTE</name>
<feature type="region of interest" description="Disordered" evidence="1">
    <location>
        <begin position="31"/>
        <end position="73"/>
    </location>
</feature>
<dbReference type="AlphaFoldDB" id="A0A1E5HC39"/>
<gene>
    <name evidence="4" type="ORF">BCR24_15030</name>
</gene>
<protein>
    <recommendedName>
        <fullName evidence="3">WxL domain-containing protein</fullName>
    </recommendedName>
</protein>
<evidence type="ECO:0000313" key="5">
    <source>
        <dbReference type="Proteomes" id="UP000094469"/>
    </source>
</evidence>
<dbReference type="RefSeq" id="WP_069640057.1">
    <property type="nucleotide sequence ID" value="NZ_JAFBEZ010000025.1"/>
</dbReference>
<feature type="chain" id="PRO_5009178316" description="WxL domain-containing protein" evidence="2">
    <location>
        <begin position="25"/>
        <end position="231"/>
    </location>
</feature>
<dbReference type="Proteomes" id="UP000094469">
    <property type="component" value="Unassembled WGS sequence"/>
</dbReference>